<evidence type="ECO:0000256" key="5">
    <source>
        <dbReference type="SAM" id="MobiDB-lite"/>
    </source>
</evidence>
<evidence type="ECO:0000256" key="3">
    <source>
        <dbReference type="ARBA" id="ARBA00022989"/>
    </source>
</evidence>
<evidence type="ECO:0000256" key="1">
    <source>
        <dbReference type="ARBA" id="ARBA00004141"/>
    </source>
</evidence>
<dbReference type="AlphaFoldDB" id="A0A2S3ZUP0"/>
<evidence type="ECO:0000256" key="2">
    <source>
        <dbReference type="ARBA" id="ARBA00022692"/>
    </source>
</evidence>
<feature type="region of interest" description="Disordered" evidence="5">
    <location>
        <begin position="1"/>
        <end position="95"/>
    </location>
</feature>
<accession>A0A2S3ZUP0</accession>
<keyword evidence="9" id="KW-1185">Reference proteome</keyword>
<sequence>MSENSQPEQPANPADVPAGYDKPATPQTPDYQAQAYPAPAYQAPAASAENPQAPAYPQAPTYPQAPQTPSYPQPGAQQGYDQQNVQAGYPQPGMQQGYDQQNVQQGYGQPGYGQQPAYNMPYGTEQKSKVVAGILGILLGGLGIHNFYLGKTNIALIQLLVSVLSFGVLYVFMAIWGLVEGILILMGSENYRTDAKGIPLKD</sequence>
<feature type="domain" description="TM2" evidence="7">
    <location>
        <begin position="126"/>
        <end position="178"/>
    </location>
</feature>
<comment type="subcellular location">
    <subcellularLocation>
        <location evidence="1">Membrane</location>
        <topology evidence="1">Multi-pass membrane protein</topology>
    </subcellularLocation>
</comment>
<evidence type="ECO:0000256" key="6">
    <source>
        <dbReference type="SAM" id="Phobius"/>
    </source>
</evidence>
<feature type="transmembrane region" description="Helical" evidence="6">
    <location>
        <begin position="130"/>
        <end position="149"/>
    </location>
</feature>
<feature type="transmembrane region" description="Helical" evidence="6">
    <location>
        <begin position="155"/>
        <end position="179"/>
    </location>
</feature>
<dbReference type="Pfam" id="PF05154">
    <property type="entry name" value="TM2"/>
    <property type="match status" value="1"/>
</dbReference>
<dbReference type="EMBL" id="PPXC01000009">
    <property type="protein sequence ID" value="POH72975.1"/>
    <property type="molecule type" value="Genomic_DNA"/>
</dbReference>
<organism evidence="8 9">
    <name type="scientific">Arthrobacter glacialis</name>
    <dbReference type="NCBI Taxonomy" id="1664"/>
    <lineage>
        <taxon>Bacteria</taxon>
        <taxon>Bacillati</taxon>
        <taxon>Actinomycetota</taxon>
        <taxon>Actinomycetes</taxon>
        <taxon>Micrococcales</taxon>
        <taxon>Micrococcaceae</taxon>
        <taxon>Arthrobacter</taxon>
    </lineage>
</organism>
<dbReference type="InterPro" id="IPR007829">
    <property type="entry name" value="TM2"/>
</dbReference>
<gene>
    <name evidence="8" type="ORF">CVS27_12445</name>
</gene>
<feature type="compositionally biased region" description="Polar residues" evidence="5">
    <location>
        <begin position="75"/>
        <end position="86"/>
    </location>
</feature>
<reference evidence="8 9" key="1">
    <citation type="submission" date="2018-01" db="EMBL/GenBank/DDBJ databases">
        <title>Arthrobacter sp. nov., from glaciers in China.</title>
        <authorList>
            <person name="Liu Q."/>
            <person name="Xin Y.-H."/>
        </authorList>
    </citation>
    <scope>NUCLEOTIDE SEQUENCE [LARGE SCALE GENOMIC DNA]</scope>
    <source>
        <strain evidence="8 9">HLT2-12-2</strain>
    </source>
</reference>
<keyword evidence="4 6" id="KW-0472">Membrane</keyword>
<evidence type="ECO:0000313" key="9">
    <source>
        <dbReference type="Proteomes" id="UP000237061"/>
    </source>
</evidence>
<evidence type="ECO:0000313" key="8">
    <source>
        <dbReference type="EMBL" id="POH72975.1"/>
    </source>
</evidence>
<dbReference type="GO" id="GO:0016020">
    <property type="term" value="C:membrane"/>
    <property type="evidence" value="ECO:0007669"/>
    <property type="project" value="UniProtKB-SubCell"/>
</dbReference>
<keyword evidence="2 6" id="KW-0812">Transmembrane</keyword>
<evidence type="ECO:0000259" key="7">
    <source>
        <dbReference type="Pfam" id="PF05154"/>
    </source>
</evidence>
<proteinExistence type="predicted"/>
<dbReference type="RefSeq" id="WP_103466068.1">
    <property type="nucleotide sequence ID" value="NZ_PPXC01000009.1"/>
</dbReference>
<keyword evidence="3 6" id="KW-1133">Transmembrane helix</keyword>
<dbReference type="Proteomes" id="UP000237061">
    <property type="component" value="Unassembled WGS sequence"/>
</dbReference>
<protein>
    <submittedName>
        <fullName evidence="8">TM2 domain-containing protein</fullName>
    </submittedName>
</protein>
<evidence type="ECO:0000256" key="4">
    <source>
        <dbReference type="ARBA" id="ARBA00023136"/>
    </source>
</evidence>
<comment type="caution">
    <text evidence="8">The sequence shown here is derived from an EMBL/GenBank/DDBJ whole genome shotgun (WGS) entry which is preliminary data.</text>
</comment>
<name>A0A2S3ZUP0_ARTGL</name>
<feature type="compositionally biased region" description="Low complexity" evidence="5">
    <location>
        <begin position="31"/>
        <end position="74"/>
    </location>
</feature>